<dbReference type="SMART" id="SM00987">
    <property type="entry name" value="UreE_C"/>
    <property type="match status" value="1"/>
</dbReference>
<organism evidence="6 7">
    <name type="scientific">Plantactinospora solaniradicis</name>
    <dbReference type="NCBI Taxonomy" id="1723736"/>
    <lineage>
        <taxon>Bacteria</taxon>
        <taxon>Bacillati</taxon>
        <taxon>Actinomycetota</taxon>
        <taxon>Actinomycetes</taxon>
        <taxon>Micromonosporales</taxon>
        <taxon>Micromonosporaceae</taxon>
        <taxon>Plantactinospora</taxon>
    </lineage>
</organism>
<keyword evidence="3" id="KW-0234">DNA repair</keyword>
<evidence type="ECO:0000256" key="1">
    <source>
        <dbReference type="ARBA" id="ARBA00022763"/>
    </source>
</evidence>
<sequence length="218" mass="23249">MASLTVPGGTGSVRPNPVGGRKLPRPTPAELAAAADLLLPDLIAPDLDVLFCGINPGLYSAATGRHFARPGNRFWPALHRSGFTPHLVDPADQAELLTYGLGITNLADRASARADELTRDELAEGGRQLVDKIRRYRPRWVAVLGVTAYRVAFDRRSAVLGRQDGTLGGAELWVLPNPSGLNAHYTPAGLATEFAALRAAVGAPVSRRRSPRSRPASH</sequence>
<feature type="domain" description="Uracil-DNA glycosylase-like" evidence="5">
    <location>
        <begin position="40"/>
        <end position="198"/>
    </location>
</feature>
<dbReference type="PANTHER" id="PTHR12159:SF9">
    <property type="entry name" value="G_T MISMATCH-SPECIFIC THYMINE DNA GLYCOSYLASE"/>
    <property type="match status" value="1"/>
</dbReference>
<dbReference type="SUPFAM" id="SSF52141">
    <property type="entry name" value="Uracil-DNA glycosylase-like"/>
    <property type="match status" value="1"/>
</dbReference>
<dbReference type="GO" id="GO:0016798">
    <property type="term" value="F:hydrolase activity, acting on glycosyl bonds"/>
    <property type="evidence" value="ECO:0007669"/>
    <property type="project" value="UniProtKB-KW"/>
</dbReference>
<keyword evidence="2 6" id="KW-0378">Hydrolase</keyword>
<dbReference type="Gene3D" id="3.40.470.10">
    <property type="entry name" value="Uracil-DNA glycosylase-like domain"/>
    <property type="match status" value="1"/>
</dbReference>
<comment type="caution">
    <text evidence="6">The sequence shown here is derived from an EMBL/GenBank/DDBJ whole genome shotgun (WGS) entry which is preliminary data.</text>
</comment>
<dbReference type="InterPro" id="IPR005122">
    <property type="entry name" value="Uracil-DNA_glycosylase-like"/>
</dbReference>
<gene>
    <name evidence="6" type="primary">mug</name>
    <name evidence="6" type="ORF">ACFP2T_33425</name>
</gene>
<dbReference type="NCBIfam" id="NF007570">
    <property type="entry name" value="PRK10201.1"/>
    <property type="match status" value="1"/>
</dbReference>
<evidence type="ECO:0000313" key="6">
    <source>
        <dbReference type="EMBL" id="MFC6021061.1"/>
    </source>
</evidence>
<keyword evidence="6" id="KW-0326">Glycosidase</keyword>
<evidence type="ECO:0000256" key="2">
    <source>
        <dbReference type="ARBA" id="ARBA00022801"/>
    </source>
</evidence>
<dbReference type="RefSeq" id="WP_377428853.1">
    <property type="nucleotide sequence ID" value="NZ_JBHSPR010000037.1"/>
</dbReference>
<dbReference type="InterPro" id="IPR015637">
    <property type="entry name" value="MUG/TDG"/>
</dbReference>
<name>A0ABW1KIK2_9ACTN</name>
<dbReference type="CDD" id="cd10028">
    <property type="entry name" value="UDG-F2_TDG_MUG"/>
    <property type="match status" value="1"/>
</dbReference>
<protein>
    <submittedName>
        <fullName evidence="6">G/U mismatch-specific DNA glycosylase</fullName>
        <ecNumber evidence="6">3.2.2.28</ecNumber>
    </submittedName>
</protein>
<dbReference type="SMART" id="SM00986">
    <property type="entry name" value="UDG"/>
    <property type="match status" value="1"/>
</dbReference>
<evidence type="ECO:0000313" key="7">
    <source>
        <dbReference type="Proteomes" id="UP001596203"/>
    </source>
</evidence>
<dbReference type="EMBL" id="JBHSPR010000037">
    <property type="protein sequence ID" value="MFC6021061.1"/>
    <property type="molecule type" value="Genomic_DNA"/>
</dbReference>
<keyword evidence="7" id="KW-1185">Reference proteome</keyword>
<feature type="region of interest" description="Disordered" evidence="4">
    <location>
        <begin position="1"/>
        <end position="25"/>
    </location>
</feature>
<accession>A0ABW1KIK2</accession>
<dbReference type="PANTHER" id="PTHR12159">
    <property type="entry name" value="G/T AND G/U MISMATCH-SPECIFIC DNA GLYCOSYLASE"/>
    <property type="match status" value="1"/>
</dbReference>
<dbReference type="Proteomes" id="UP001596203">
    <property type="component" value="Unassembled WGS sequence"/>
</dbReference>
<evidence type="ECO:0000259" key="5">
    <source>
        <dbReference type="SMART" id="SM00986"/>
    </source>
</evidence>
<dbReference type="InterPro" id="IPR036895">
    <property type="entry name" value="Uracil-DNA_glycosylase-like_sf"/>
</dbReference>
<dbReference type="Pfam" id="PF03167">
    <property type="entry name" value="UDG"/>
    <property type="match status" value="1"/>
</dbReference>
<reference evidence="7" key="1">
    <citation type="journal article" date="2019" name="Int. J. Syst. Evol. Microbiol.">
        <title>The Global Catalogue of Microorganisms (GCM) 10K type strain sequencing project: providing services to taxonomists for standard genome sequencing and annotation.</title>
        <authorList>
            <consortium name="The Broad Institute Genomics Platform"/>
            <consortium name="The Broad Institute Genome Sequencing Center for Infectious Disease"/>
            <person name="Wu L."/>
            <person name="Ma J."/>
        </authorList>
    </citation>
    <scope>NUCLEOTIDE SEQUENCE [LARGE SCALE GENOMIC DNA]</scope>
    <source>
        <strain evidence="7">ZS-35-S2</strain>
    </source>
</reference>
<evidence type="ECO:0000256" key="4">
    <source>
        <dbReference type="SAM" id="MobiDB-lite"/>
    </source>
</evidence>
<keyword evidence="1" id="KW-0227">DNA damage</keyword>
<evidence type="ECO:0000256" key="3">
    <source>
        <dbReference type="ARBA" id="ARBA00023204"/>
    </source>
</evidence>
<proteinExistence type="predicted"/>
<dbReference type="EC" id="3.2.2.28" evidence="6"/>